<feature type="domain" description="Leucine-binding protein" evidence="4">
    <location>
        <begin position="45"/>
        <end position="402"/>
    </location>
</feature>
<dbReference type="EMBL" id="LYBW01000037">
    <property type="protein sequence ID" value="ODR92924.1"/>
    <property type="molecule type" value="Genomic_DNA"/>
</dbReference>
<dbReference type="AlphaFoldDB" id="A0A1E3VHA7"/>
<accession>A0A1E3VHA7</accession>
<dbReference type="Pfam" id="PF13458">
    <property type="entry name" value="Peripla_BP_6"/>
    <property type="match status" value="1"/>
</dbReference>
<protein>
    <recommendedName>
        <fullName evidence="4">Leucine-binding protein domain-containing protein</fullName>
    </recommendedName>
</protein>
<keyword evidence="3" id="KW-0813">Transport</keyword>
<dbReference type="SUPFAM" id="SSF53822">
    <property type="entry name" value="Periplasmic binding protein-like I"/>
    <property type="match status" value="1"/>
</dbReference>
<dbReference type="Proteomes" id="UP000094342">
    <property type="component" value="Unassembled WGS sequence"/>
</dbReference>
<keyword evidence="6" id="KW-1185">Reference proteome</keyword>
<dbReference type="Gene3D" id="3.40.50.2300">
    <property type="match status" value="2"/>
</dbReference>
<dbReference type="InterPro" id="IPR006311">
    <property type="entry name" value="TAT_signal"/>
</dbReference>
<organism evidence="5 6">
    <name type="scientific">Sinorhizobium alkalisoli</name>
    <dbReference type="NCBI Taxonomy" id="1752398"/>
    <lineage>
        <taxon>Bacteria</taxon>
        <taxon>Pseudomonadati</taxon>
        <taxon>Pseudomonadota</taxon>
        <taxon>Alphaproteobacteria</taxon>
        <taxon>Hyphomicrobiales</taxon>
        <taxon>Rhizobiaceae</taxon>
        <taxon>Sinorhizobium/Ensifer group</taxon>
        <taxon>Sinorhizobium</taxon>
    </lineage>
</organism>
<gene>
    <name evidence="5" type="ORF">A8M32_02590</name>
</gene>
<dbReference type="PANTHER" id="PTHR30483">
    <property type="entry name" value="LEUCINE-SPECIFIC-BINDING PROTEIN"/>
    <property type="match status" value="1"/>
</dbReference>
<dbReference type="RefSeq" id="WP_069456850.1">
    <property type="nucleotide sequence ID" value="NZ_CP034911.1"/>
</dbReference>
<keyword evidence="3" id="KW-0029">Amino-acid transport</keyword>
<keyword evidence="2" id="KW-0732">Signal</keyword>
<dbReference type="STRING" id="1752398.A8M32_02590"/>
<evidence type="ECO:0000256" key="1">
    <source>
        <dbReference type="ARBA" id="ARBA00010062"/>
    </source>
</evidence>
<dbReference type="PANTHER" id="PTHR30483:SF6">
    <property type="entry name" value="PERIPLASMIC BINDING PROTEIN OF ABC TRANSPORTER FOR NATURAL AMINO ACIDS"/>
    <property type="match status" value="1"/>
</dbReference>
<dbReference type="OrthoDB" id="9791590at2"/>
<dbReference type="InterPro" id="IPR028081">
    <property type="entry name" value="Leu-bd"/>
</dbReference>
<comment type="caution">
    <text evidence="5">The sequence shown here is derived from an EMBL/GenBank/DDBJ whole genome shotgun (WGS) entry which is preliminary data.</text>
</comment>
<evidence type="ECO:0000313" key="5">
    <source>
        <dbReference type="EMBL" id="ODR92924.1"/>
    </source>
</evidence>
<evidence type="ECO:0000256" key="2">
    <source>
        <dbReference type="ARBA" id="ARBA00022729"/>
    </source>
</evidence>
<reference evidence="6" key="1">
    <citation type="submission" date="2016-05" db="EMBL/GenBank/DDBJ databases">
        <authorList>
            <person name="Li Y."/>
        </authorList>
    </citation>
    <scope>NUCLEOTIDE SEQUENCE [LARGE SCALE GENOMIC DNA]</scope>
    <source>
        <strain evidence="6">YIC4027</strain>
    </source>
</reference>
<comment type="similarity">
    <text evidence="1">Belongs to the leucine-binding protein family.</text>
</comment>
<dbReference type="GO" id="GO:0006865">
    <property type="term" value="P:amino acid transport"/>
    <property type="evidence" value="ECO:0007669"/>
    <property type="project" value="UniProtKB-KW"/>
</dbReference>
<dbReference type="InterPro" id="IPR028082">
    <property type="entry name" value="Peripla_BP_I"/>
</dbReference>
<proteinExistence type="inferred from homology"/>
<dbReference type="InterPro" id="IPR051010">
    <property type="entry name" value="BCAA_transport"/>
</dbReference>
<dbReference type="PROSITE" id="PS51318">
    <property type="entry name" value="TAT"/>
    <property type="match status" value="1"/>
</dbReference>
<sequence>MKKAQIQSSGWATSSRRLFLAACVSAASLAALLGPSPAAADDSEIVLGALMPLSGAGGPFGQEMLASAKVALEEINAAGGPLGRKIRLVEENDETNAEAGVRAARKLVDVDKVSAIFGTWASSVTLAVAPIVQEKGLILLSNSGASRITEVQKKGHVFRLEPDDLLFGKAYAEYAAQQGWKKAAVLGLNVPFTQSTVDALKQRFEERGGKITSFVTYNEEQTTFTTEVARVLSDQPDFVHISGYEPDTIAILKAAYQSGLTTRFIVPGFSVSADLIKNAGPAADGLLLVEEGVSEDSPAYQRLAKQLGSDRYYSFGAQAYDEMVILALAIEAAKSTDGKALDKAIREITGTGGTKVTSFAEGVAALRKGERIDYDGASGPLDFDANGNIAKANFRVSKVKDGKTAPVGKISEVQF</sequence>
<name>A0A1E3VHA7_9HYPH</name>
<dbReference type="CDD" id="cd06346">
    <property type="entry name" value="PBP1_ABC_ligand_binding-like"/>
    <property type="match status" value="1"/>
</dbReference>
<evidence type="ECO:0000256" key="3">
    <source>
        <dbReference type="ARBA" id="ARBA00022970"/>
    </source>
</evidence>
<evidence type="ECO:0000259" key="4">
    <source>
        <dbReference type="Pfam" id="PF13458"/>
    </source>
</evidence>
<evidence type="ECO:0000313" key="6">
    <source>
        <dbReference type="Proteomes" id="UP000094342"/>
    </source>
</evidence>